<evidence type="ECO:0000313" key="2">
    <source>
        <dbReference type="EMBL" id="MBE9376283.1"/>
    </source>
</evidence>
<evidence type="ECO:0000256" key="1">
    <source>
        <dbReference type="SAM" id="MobiDB-lite"/>
    </source>
</evidence>
<keyword evidence="3" id="KW-1185">Reference proteome</keyword>
<dbReference type="Proteomes" id="UP000598360">
    <property type="component" value="Unassembled WGS sequence"/>
</dbReference>
<gene>
    <name evidence="2" type="ORF">IQ251_17680</name>
</gene>
<comment type="caution">
    <text evidence="2">The sequence shown here is derived from an EMBL/GenBank/DDBJ whole genome shotgun (WGS) entry which is preliminary data.</text>
</comment>
<sequence length="70" mass="7700">MGEIRVRLRGGPKDGHEVDVATDTGGRPVPRIELPVATRDSRARAPVLVYERARRGGRAAWEFVYVGAQT</sequence>
<reference evidence="2" key="1">
    <citation type="submission" date="2020-10" db="EMBL/GenBank/DDBJ databases">
        <title>Diversity and distribution of actinomycetes associated with coral in the coast of Hainan.</title>
        <authorList>
            <person name="Li F."/>
        </authorList>
    </citation>
    <scope>NUCLEOTIDE SEQUENCE</scope>
    <source>
        <strain evidence="2">HNM0983</strain>
    </source>
</reference>
<dbReference type="AlphaFoldDB" id="A0A929G2X3"/>
<dbReference type="EMBL" id="JADEYC010000039">
    <property type="protein sequence ID" value="MBE9376283.1"/>
    <property type="molecule type" value="Genomic_DNA"/>
</dbReference>
<name>A0A929G2X3_9PSEU</name>
<feature type="region of interest" description="Disordered" evidence="1">
    <location>
        <begin position="1"/>
        <end position="31"/>
    </location>
</feature>
<protein>
    <submittedName>
        <fullName evidence="2">Uncharacterized protein</fullName>
    </submittedName>
</protein>
<proteinExistence type="predicted"/>
<accession>A0A929G2X3</accession>
<feature type="compositionally biased region" description="Basic and acidic residues" evidence="1">
    <location>
        <begin position="1"/>
        <end position="19"/>
    </location>
</feature>
<organism evidence="2 3">
    <name type="scientific">Saccharopolyspora montiporae</name>
    <dbReference type="NCBI Taxonomy" id="2781240"/>
    <lineage>
        <taxon>Bacteria</taxon>
        <taxon>Bacillati</taxon>
        <taxon>Actinomycetota</taxon>
        <taxon>Actinomycetes</taxon>
        <taxon>Pseudonocardiales</taxon>
        <taxon>Pseudonocardiaceae</taxon>
        <taxon>Saccharopolyspora</taxon>
    </lineage>
</organism>
<dbReference type="RefSeq" id="WP_193929809.1">
    <property type="nucleotide sequence ID" value="NZ_JADEYC010000039.1"/>
</dbReference>
<evidence type="ECO:0000313" key="3">
    <source>
        <dbReference type="Proteomes" id="UP000598360"/>
    </source>
</evidence>